<organism evidence="2 3">
    <name type="scientific">Motilibacter deserti</name>
    <dbReference type="NCBI Taxonomy" id="2714956"/>
    <lineage>
        <taxon>Bacteria</taxon>
        <taxon>Bacillati</taxon>
        <taxon>Actinomycetota</taxon>
        <taxon>Actinomycetes</taxon>
        <taxon>Motilibacterales</taxon>
        <taxon>Motilibacteraceae</taxon>
        <taxon>Motilibacter</taxon>
    </lineage>
</organism>
<dbReference type="Proteomes" id="UP000800981">
    <property type="component" value="Unassembled WGS sequence"/>
</dbReference>
<protein>
    <recommendedName>
        <fullName evidence="4">WD40 repeat protein</fullName>
    </recommendedName>
</protein>
<keyword evidence="1" id="KW-0732">Signal</keyword>
<dbReference type="SUPFAM" id="SSF82171">
    <property type="entry name" value="DPP6 N-terminal domain-like"/>
    <property type="match status" value="1"/>
</dbReference>
<feature type="chain" id="PRO_5045538960" description="WD40 repeat protein" evidence="1">
    <location>
        <begin position="21"/>
        <end position="630"/>
    </location>
</feature>
<evidence type="ECO:0000313" key="2">
    <source>
        <dbReference type="EMBL" id="NHC14999.1"/>
    </source>
</evidence>
<accession>A0ABX0GZI5</accession>
<dbReference type="InterPro" id="IPR011042">
    <property type="entry name" value="6-blade_b-propeller_TolB-like"/>
</dbReference>
<dbReference type="Gene3D" id="2.60.120.260">
    <property type="entry name" value="Galactose-binding domain-like"/>
    <property type="match status" value="1"/>
</dbReference>
<dbReference type="Gene3D" id="2.120.10.30">
    <property type="entry name" value="TolB, C-terminal domain"/>
    <property type="match status" value="2"/>
</dbReference>
<dbReference type="EMBL" id="JAANNP010000014">
    <property type="protein sequence ID" value="NHC14999.1"/>
    <property type="molecule type" value="Genomic_DNA"/>
</dbReference>
<name>A0ABX0GZI5_9ACTN</name>
<keyword evidence="3" id="KW-1185">Reference proteome</keyword>
<gene>
    <name evidence="2" type="ORF">G9H71_14515</name>
</gene>
<evidence type="ECO:0000313" key="3">
    <source>
        <dbReference type="Proteomes" id="UP000800981"/>
    </source>
</evidence>
<proteinExistence type="predicted"/>
<evidence type="ECO:0000256" key="1">
    <source>
        <dbReference type="SAM" id="SignalP"/>
    </source>
</evidence>
<dbReference type="PANTHER" id="PTHR36842:SF1">
    <property type="entry name" value="PROTEIN TOLB"/>
    <property type="match status" value="1"/>
</dbReference>
<dbReference type="RefSeq" id="WP_166283049.1">
    <property type="nucleotide sequence ID" value="NZ_JAANNP010000014.1"/>
</dbReference>
<evidence type="ECO:0008006" key="4">
    <source>
        <dbReference type="Google" id="ProtNLM"/>
    </source>
</evidence>
<comment type="caution">
    <text evidence="2">The sequence shown here is derived from an EMBL/GenBank/DDBJ whole genome shotgun (WGS) entry which is preliminary data.</text>
</comment>
<dbReference type="PANTHER" id="PTHR36842">
    <property type="entry name" value="PROTEIN TOLB HOMOLOG"/>
    <property type="match status" value="1"/>
</dbReference>
<feature type="signal peptide" evidence="1">
    <location>
        <begin position="1"/>
        <end position="20"/>
    </location>
</feature>
<sequence length="630" mass="65664">MKRTTALVLGLSVVAGGAVAGPSARAAGTPTEEAVFSRGGPAGSTSQVLGRDFYASAPDGSRRELMGAGIGANATVSPDGTRVAYALTTSEDQRQQTVYVADLSGRNRRVLARTGAGETGVNAIDWSPDGQRLLVSVDAPVTSGSPARPGVFVAYADGSAPTPVPHSEGLSQAAFVPTDPARIVAGGLGGVVTARIGEAPVLVPGSVLPVYGAGLDVSPDGAWVAYNRTRQVGAAYVADVIVQRLDGAEPRSLPVDNAMMPAWSLDGRSVYVLRNPRGDASGSDVYRVPVDGGAPVQVTDTPGSWETGPLSVAQRPTAGLAPAAVTATVNGTRPTLAWSNATSPEWARTEVYRALGRIPTAWGQRVYSGTGTSVTDTVELGQAYTYSLVGFDASGAQRGVVRVRLDAVLPPALKVPVVSSSASATRGVPIELAAGQDVVGNFDYEVQYTFAASREMRGEWQPWLSSYGGLSAVFGPKQPIVPRLGTSYVFRARTVDQFGNVSAWVEGGPLAMTFDEASADFSRGWRKVAAKNRWLATAHTTSTAGRSVSFKGTGAVLRVVGDRCAKCGRLAVYLDGRRVATVDTHSATLKTRQVLWSSPRLAFKGHDVRLVALATPGRPQTWIDGFVAGI</sequence>
<reference evidence="2 3" key="1">
    <citation type="submission" date="2020-03" db="EMBL/GenBank/DDBJ databases">
        <title>Two novel Motilibacter sp.</title>
        <authorList>
            <person name="Liu S."/>
        </authorList>
    </citation>
    <scope>NUCLEOTIDE SEQUENCE [LARGE SCALE GENOMIC DNA]</scope>
    <source>
        <strain evidence="2 3">E257</strain>
    </source>
</reference>